<gene>
    <name evidence="1" type="ORF">CSO01_20760</name>
</gene>
<dbReference type="Proteomes" id="UP000321798">
    <property type="component" value="Unassembled WGS sequence"/>
</dbReference>
<organism evidence="1 2">
    <name type="scientific">Cellulomonas soli</name>
    <dbReference type="NCBI Taxonomy" id="931535"/>
    <lineage>
        <taxon>Bacteria</taxon>
        <taxon>Bacillati</taxon>
        <taxon>Actinomycetota</taxon>
        <taxon>Actinomycetes</taxon>
        <taxon>Micrococcales</taxon>
        <taxon>Cellulomonadaceae</taxon>
        <taxon>Cellulomonas</taxon>
    </lineage>
</organism>
<proteinExistence type="predicted"/>
<name>A0A512PDS7_9CELL</name>
<comment type="caution">
    <text evidence="1">The sequence shown here is derived from an EMBL/GenBank/DDBJ whole genome shotgun (WGS) entry which is preliminary data.</text>
</comment>
<protein>
    <submittedName>
        <fullName evidence="1">Uncharacterized protein</fullName>
    </submittedName>
</protein>
<reference evidence="1 2" key="1">
    <citation type="submission" date="2019-07" db="EMBL/GenBank/DDBJ databases">
        <title>Whole genome shotgun sequence of Cellulomonas soli NBRC 109434.</title>
        <authorList>
            <person name="Hosoyama A."/>
            <person name="Uohara A."/>
            <person name="Ohji S."/>
            <person name="Ichikawa N."/>
        </authorList>
    </citation>
    <scope>NUCLEOTIDE SEQUENCE [LARGE SCALE GENOMIC DNA]</scope>
    <source>
        <strain evidence="1 2">NBRC 109434</strain>
    </source>
</reference>
<dbReference type="AlphaFoldDB" id="A0A512PDS7"/>
<evidence type="ECO:0000313" key="1">
    <source>
        <dbReference type="EMBL" id="GEP69361.1"/>
    </source>
</evidence>
<evidence type="ECO:0000313" key="2">
    <source>
        <dbReference type="Proteomes" id="UP000321798"/>
    </source>
</evidence>
<accession>A0A512PDS7</accession>
<sequence>MNASTWEPGTVATVEVAMHEGRYAAEALAVAVVLDQADDSGGESRYLFLDVAPDSTWAPILAAAASALREAGCPAGAVTWAGQPERLVEDCGCSWISRELALPTAGDTETYEGARR</sequence>
<keyword evidence="2" id="KW-1185">Reference proteome</keyword>
<dbReference type="EMBL" id="BKAL01000007">
    <property type="protein sequence ID" value="GEP69361.1"/>
    <property type="molecule type" value="Genomic_DNA"/>
</dbReference>
<dbReference type="RefSeq" id="WP_146953127.1">
    <property type="nucleotide sequence ID" value="NZ_BAABBJ010000007.1"/>
</dbReference>